<accession>A0ABQ3GEN2</accession>
<organism evidence="3 4">
    <name type="scientific">Zhihengliuella salsuginis</name>
    <dbReference type="NCBI Taxonomy" id="578222"/>
    <lineage>
        <taxon>Bacteria</taxon>
        <taxon>Bacillati</taxon>
        <taxon>Actinomycetota</taxon>
        <taxon>Actinomycetes</taxon>
        <taxon>Micrococcales</taxon>
        <taxon>Micrococcaceae</taxon>
        <taxon>Zhihengliuella</taxon>
    </lineage>
</organism>
<keyword evidence="1" id="KW-0472">Membrane</keyword>
<keyword evidence="1" id="KW-1133">Transmembrane helix</keyword>
<dbReference type="Proteomes" id="UP000642819">
    <property type="component" value="Unassembled WGS sequence"/>
</dbReference>
<reference evidence="4" key="1">
    <citation type="journal article" date="2019" name="Int. J. Syst. Evol. Microbiol.">
        <title>The Global Catalogue of Microorganisms (GCM) 10K type strain sequencing project: providing services to taxonomists for standard genome sequencing and annotation.</title>
        <authorList>
            <consortium name="The Broad Institute Genomics Platform"/>
            <consortium name="The Broad Institute Genome Sequencing Center for Infectious Disease"/>
            <person name="Wu L."/>
            <person name="Ma J."/>
        </authorList>
    </citation>
    <scope>NUCLEOTIDE SEQUENCE [LARGE SCALE GENOMIC DNA]</scope>
    <source>
        <strain evidence="4">KCTC 19466</strain>
    </source>
</reference>
<comment type="caution">
    <text evidence="3">The sequence shown here is derived from an EMBL/GenBank/DDBJ whole genome shotgun (WGS) entry which is preliminary data.</text>
</comment>
<keyword evidence="1" id="KW-0812">Transmembrane</keyword>
<protein>
    <recommendedName>
        <fullName evidence="2">Anti-sigma K factor RskA C-terminal domain-containing protein</fullName>
    </recommendedName>
</protein>
<gene>
    <name evidence="3" type="ORF">GCM10008096_09790</name>
</gene>
<sequence length="186" mass="19102">MRERPLHGDADRDLADDGDNDLGLGLVDEVATTRHRGRSAPVKRAALFAIAAAVLIAGVLAIVVALMPRDIVGEVRDASDVVTRATEYEAGGTASLSVSDEADAGFVELSGLPAPEGGLVYQAWVVDANTGNHSPLEPFEPGAEDPAVGFTGLNDVAEVDITVEPVGEAGVPTSEPVLSLPVSPAE</sequence>
<keyword evidence="4" id="KW-1185">Reference proteome</keyword>
<dbReference type="RefSeq" id="WP_189349025.1">
    <property type="nucleotide sequence ID" value="NZ_BMXK01000004.1"/>
</dbReference>
<evidence type="ECO:0000313" key="3">
    <source>
        <dbReference type="EMBL" id="GHD03598.1"/>
    </source>
</evidence>
<evidence type="ECO:0000313" key="4">
    <source>
        <dbReference type="Proteomes" id="UP000642819"/>
    </source>
</evidence>
<evidence type="ECO:0000259" key="2">
    <source>
        <dbReference type="Pfam" id="PF10099"/>
    </source>
</evidence>
<dbReference type="Pfam" id="PF10099">
    <property type="entry name" value="RskA_C"/>
    <property type="match status" value="1"/>
</dbReference>
<feature type="transmembrane region" description="Helical" evidence="1">
    <location>
        <begin position="45"/>
        <end position="67"/>
    </location>
</feature>
<evidence type="ECO:0000256" key="1">
    <source>
        <dbReference type="SAM" id="Phobius"/>
    </source>
</evidence>
<feature type="domain" description="Anti-sigma K factor RskA C-terminal" evidence="2">
    <location>
        <begin position="48"/>
        <end position="177"/>
    </location>
</feature>
<name>A0ABQ3GEN2_9MICC</name>
<dbReference type="InterPro" id="IPR018764">
    <property type="entry name" value="RskA_C"/>
</dbReference>
<dbReference type="EMBL" id="BMXK01000004">
    <property type="protein sequence ID" value="GHD03598.1"/>
    <property type="molecule type" value="Genomic_DNA"/>
</dbReference>
<proteinExistence type="predicted"/>